<evidence type="ECO:0000256" key="3">
    <source>
        <dbReference type="ARBA" id="ARBA00022771"/>
    </source>
</evidence>
<dbReference type="SMART" id="SM00355">
    <property type="entry name" value="ZnF_C2H2"/>
    <property type="match status" value="3"/>
</dbReference>
<feature type="domain" description="C2H2-type" evidence="6">
    <location>
        <begin position="68"/>
        <end position="90"/>
    </location>
</feature>
<name>A0AAV2S762_MEGNR</name>
<keyword evidence="3 5" id="KW-0863">Zinc-finger</keyword>
<dbReference type="Proteomes" id="UP001497623">
    <property type="component" value="Unassembled WGS sequence"/>
</dbReference>
<keyword evidence="2" id="KW-0677">Repeat</keyword>
<dbReference type="InterPro" id="IPR013087">
    <property type="entry name" value="Znf_C2H2_type"/>
</dbReference>
<dbReference type="GO" id="GO:0008270">
    <property type="term" value="F:zinc ion binding"/>
    <property type="evidence" value="ECO:0007669"/>
    <property type="project" value="UniProtKB-KW"/>
</dbReference>
<evidence type="ECO:0000256" key="2">
    <source>
        <dbReference type="ARBA" id="ARBA00022737"/>
    </source>
</evidence>
<keyword evidence="8" id="KW-1185">Reference proteome</keyword>
<dbReference type="Gene3D" id="3.30.160.60">
    <property type="entry name" value="Classic Zinc Finger"/>
    <property type="match status" value="1"/>
</dbReference>
<feature type="non-terminal residue" evidence="7">
    <location>
        <position position="153"/>
    </location>
</feature>
<accession>A0AAV2S762</accession>
<sequence>KFEILNYLTQHFASVTGEIIDIERLSFGVRGTKLKIIKPLTCSVCDYTTTSLFQIRYHLICHLNGNKFSCSECKYTHIRKDHLYAHMKEHVVIYVYYCNKCDYTSSNKTDFQTHKSGHELGESKSDMNSSNEEDKLFALNAPETFDVEKSMHQ</sequence>
<proteinExistence type="predicted"/>
<protein>
    <recommendedName>
        <fullName evidence="6">C2H2-type domain-containing protein</fullName>
    </recommendedName>
</protein>
<gene>
    <name evidence="7" type="ORF">MNOR_LOCUS33093</name>
</gene>
<dbReference type="PANTHER" id="PTHR24379:SF121">
    <property type="entry name" value="C2H2-TYPE DOMAIN-CONTAINING PROTEIN"/>
    <property type="match status" value="1"/>
</dbReference>
<feature type="non-terminal residue" evidence="7">
    <location>
        <position position="1"/>
    </location>
</feature>
<evidence type="ECO:0000256" key="1">
    <source>
        <dbReference type="ARBA" id="ARBA00022723"/>
    </source>
</evidence>
<reference evidence="7 8" key="1">
    <citation type="submission" date="2024-05" db="EMBL/GenBank/DDBJ databases">
        <authorList>
            <person name="Wallberg A."/>
        </authorList>
    </citation>
    <scope>NUCLEOTIDE SEQUENCE [LARGE SCALE GENOMIC DNA]</scope>
</reference>
<evidence type="ECO:0000313" key="7">
    <source>
        <dbReference type="EMBL" id="CAL4164091.1"/>
    </source>
</evidence>
<evidence type="ECO:0000313" key="8">
    <source>
        <dbReference type="Proteomes" id="UP001497623"/>
    </source>
</evidence>
<evidence type="ECO:0000256" key="4">
    <source>
        <dbReference type="ARBA" id="ARBA00022833"/>
    </source>
</evidence>
<dbReference type="PROSITE" id="PS50157">
    <property type="entry name" value="ZINC_FINGER_C2H2_2"/>
    <property type="match status" value="1"/>
</dbReference>
<dbReference type="InterPro" id="IPR036236">
    <property type="entry name" value="Znf_C2H2_sf"/>
</dbReference>
<keyword evidence="1" id="KW-0479">Metal-binding</keyword>
<evidence type="ECO:0000259" key="6">
    <source>
        <dbReference type="PROSITE" id="PS50157"/>
    </source>
</evidence>
<dbReference type="AlphaFoldDB" id="A0AAV2S762"/>
<dbReference type="PANTHER" id="PTHR24379">
    <property type="entry name" value="KRAB AND ZINC FINGER DOMAIN-CONTAINING"/>
    <property type="match status" value="1"/>
</dbReference>
<evidence type="ECO:0000256" key="5">
    <source>
        <dbReference type="PROSITE-ProRule" id="PRU00042"/>
    </source>
</evidence>
<keyword evidence="4" id="KW-0862">Zinc</keyword>
<dbReference type="SUPFAM" id="SSF57667">
    <property type="entry name" value="beta-beta-alpha zinc fingers"/>
    <property type="match status" value="1"/>
</dbReference>
<comment type="caution">
    <text evidence="7">The sequence shown here is derived from an EMBL/GenBank/DDBJ whole genome shotgun (WGS) entry which is preliminary data.</text>
</comment>
<dbReference type="EMBL" id="CAXKWB010046669">
    <property type="protein sequence ID" value="CAL4164091.1"/>
    <property type="molecule type" value="Genomic_DNA"/>
</dbReference>
<organism evidence="7 8">
    <name type="scientific">Meganyctiphanes norvegica</name>
    <name type="common">Northern krill</name>
    <name type="synonym">Thysanopoda norvegica</name>
    <dbReference type="NCBI Taxonomy" id="48144"/>
    <lineage>
        <taxon>Eukaryota</taxon>
        <taxon>Metazoa</taxon>
        <taxon>Ecdysozoa</taxon>
        <taxon>Arthropoda</taxon>
        <taxon>Crustacea</taxon>
        <taxon>Multicrustacea</taxon>
        <taxon>Malacostraca</taxon>
        <taxon>Eumalacostraca</taxon>
        <taxon>Eucarida</taxon>
        <taxon>Euphausiacea</taxon>
        <taxon>Euphausiidae</taxon>
        <taxon>Meganyctiphanes</taxon>
    </lineage>
</organism>